<dbReference type="CDD" id="cd00093">
    <property type="entry name" value="HTH_XRE"/>
    <property type="match status" value="1"/>
</dbReference>
<dbReference type="RefSeq" id="WP_382384418.1">
    <property type="nucleotide sequence ID" value="NZ_JBHMEZ010000031.1"/>
</dbReference>
<protein>
    <submittedName>
        <fullName evidence="3">Helix-turn-helix domain-containing protein</fullName>
    </submittedName>
</protein>
<dbReference type="Gene3D" id="1.10.260.40">
    <property type="entry name" value="lambda repressor-like DNA-binding domains"/>
    <property type="match status" value="1"/>
</dbReference>
<accession>A0ABV5F5S3</accession>
<dbReference type="PANTHER" id="PTHR46558">
    <property type="entry name" value="TRACRIPTIONAL REGULATORY PROTEIN-RELATED-RELATED"/>
    <property type="match status" value="1"/>
</dbReference>
<sequence>MIAKNLKHLRHLKKLTQEVLAEDLHVTRSRISSYEEGRSAPTLDFLITVSDYFKIPIDTLLRKNLTLKESASLIDLRN</sequence>
<dbReference type="EMBL" id="JBHMEZ010000031">
    <property type="protein sequence ID" value="MFB9054780.1"/>
    <property type="molecule type" value="Genomic_DNA"/>
</dbReference>
<dbReference type="InterPro" id="IPR010982">
    <property type="entry name" value="Lambda_DNA-bd_dom_sf"/>
</dbReference>
<keyword evidence="4" id="KW-1185">Reference proteome</keyword>
<dbReference type="PANTHER" id="PTHR46558:SF11">
    <property type="entry name" value="HTH-TYPE TRANSCRIPTIONAL REGULATOR XRE"/>
    <property type="match status" value="1"/>
</dbReference>
<dbReference type="Proteomes" id="UP001589605">
    <property type="component" value="Unassembled WGS sequence"/>
</dbReference>
<evidence type="ECO:0000313" key="4">
    <source>
        <dbReference type="Proteomes" id="UP001589605"/>
    </source>
</evidence>
<dbReference type="SMART" id="SM00530">
    <property type="entry name" value="HTH_XRE"/>
    <property type="match status" value="1"/>
</dbReference>
<dbReference type="InterPro" id="IPR001387">
    <property type="entry name" value="Cro/C1-type_HTH"/>
</dbReference>
<evidence type="ECO:0000313" key="3">
    <source>
        <dbReference type="EMBL" id="MFB9054780.1"/>
    </source>
</evidence>
<name>A0ABV5F5S3_9FLAO</name>
<evidence type="ECO:0000256" key="1">
    <source>
        <dbReference type="ARBA" id="ARBA00023125"/>
    </source>
</evidence>
<reference evidence="3 4" key="1">
    <citation type="submission" date="2024-09" db="EMBL/GenBank/DDBJ databases">
        <authorList>
            <person name="Sun Q."/>
            <person name="Mori K."/>
        </authorList>
    </citation>
    <scope>NUCLEOTIDE SEQUENCE [LARGE SCALE GENOMIC DNA]</scope>
    <source>
        <strain evidence="3 4">CECT 8286</strain>
    </source>
</reference>
<keyword evidence="1" id="KW-0238">DNA-binding</keyword>
<evidence type="ECO:0000259" key="2">
    <source>
        <dbReference type="PROSITE" id="PS50943"/>
    </source>
</evidence>
<dbReference type="Pfam" id="PF01381">
    <property type="entry name" value="HTH_3"/>
    <property type="match status" value="1"/>
</dbReference>
<comment type="caution">
    <text evidence="3">The sequence shown here is derived from an EMBL/GenBank/DDBJ whole genome shotgun (WGS) entry which is preliminary data.</text>
</comment>
<feature type="domain" description="HTH cro/C1-type" evidence="2">
    <location>
        <begin position="6"/>
        <end position="60"/>
    </location>
</feature>
<dbReference type="SUPFAM" id="SSF47413">
    <property type="entry name" value="lambda repressor-like DNA-binding domains"/>
    <property type="match status" value="1"/>
</dbReference>
<dbReference type="PROSITE" id="PS50943">
    <property type="entry name" value="HTH_CROC1"/>
    <property type="match status" value="1"/>
</dbReference>
<organism evidence="3 4">
    <name type="scientific">Formosa undariae</name>
    <dbReference type="NCBI Taxonomy" id="1325436"/>
    <lineage>
        <taxon>Bacteria</taxon>
        <taxon>Pseudomonadati</taxon>
        <taxon>Bacteroidota</taxon>
        <taxon>Flavobacteriia</taxon>
        <taxon>Flavobacteriales</taxon>
        <taxon>Flavobacteriaceae</taxon>
        <taxon>Formosa</taxon>
    </lineage>
</organism>
<proteinExistence type="predicted"/>
<gene>
    <name evidence="3" type="ORF">ACFFVB_16945</name>
</gene>